<evidence type="ECO:0000313" key="2">
    <source>
        <dbReference type="Proteomes" id="UP000634136"/>
    </source>
</evidence>
<dbReference type="EMBL" id="JAAIUW010000007">
    <property type="protein sequence ID" value="KAF7823524.1"/>
    <property type="molecule type" value="Genomic_DNA"/>
</dbReference>
<proteinExistence type="predicted"/>
<accession>A0A834TLR1</accession>
<evidence type="ECO:0000313" key="1">
    <source>
        <dbReference type="EMBL" id="KAF7823524.1"/>
    </source>
</evidence>
<organism evidence="1 2">
    <name type="scientific">Senna tora</name>
    <dbReference type="NCBI Taxonomy" id="362788"/>
    <lineage>
        <taxon>Eukaryota</taxon>
        <taxon>Viridiplantae</taxon>
        <taxon>Streptophyta</taxon>
        <taxon>Embryophyta</taxon>
        <taxon>Tracheophyta</taxon>
        <taxon>Spermatophyta</taxon>
        <taxon>Magnoliopsida</taxon>
        <taxon>eudicotyledons</taxon>
        <taxon>Gunneridae</taxon>
        <taxon>Pentapetalae</taxon>
        <taxon>rosids</taxon>
        <taxon>fabids</taxon>
        <taxon>Fabales</taxon>
        <taxon>Fabaceae</taxon>
        <taxon>Caesalpinioideae</taxon>
        <taxon>Cassia clade</taxon>
        <taxon>Senna</taxon>
    </lineage>
</organism>
<name>A0A834TLR1_9FABA</name>
<gene>
    <name evidence="1" type="ORF">G2W53_021668</name>
</gene>
<comment type="caution">
    <text evidence="1">The sequence shown here is derived from an EMBL/GenBank/DDBJ whole genome shotgun (WGS) entry which is preliminary data.</text>
</comment>
<dbReference type="Proteomes" id="UP000634136">
    <property type="component" value="Unassembled WGS sequence"/>
</dbReference>
<reference evidence="1" key="1">
    <citation type="submission" date="2020-09" db="EMBL/GenBank/DDBJ databases">
        <title>Genome-Enabled Discovery of Anthraquinone Biosynthesis in Senna tora.</title>
        <authorList>
            <person name="Kang S.-H."/>
            <person name="Pandey R.P."/>
            <person name="Lee C.-M."/>
            <person name="Sim J.-S."/>
            <person name="Jeong J.-T."/>
            <person name="Choi B.-S."/>
            <person name="Jung M."/>
            <person name="Ginzburg D."/>
            <person name="Zhao K."/>
            <person name="Won S.Y."/>
            <person name="Oh T.-J."/>
            <person name="Yu Y."/>
            <person name="Kim N.-H."/>
            <person name="Lee O.R."/>
            <person name="Lee T.-H."/>
            <person name="Bashyal P."/>
            <person name="Kim T.-S."/>
            <person name="Lee W.-H."/>
            <person name="Kawkins C."/>
            <person name="Kim C.-K."/>
            <person name="Kim J.S."/>
            <person name="Ahn B.O."/>
            <person name="Rhee S.Y."/>
            <person name="Sohng J.K."/>
        </authorList>
    </citation>
    <scope>NUCLEOTIDE SEQUENCE</scope>
    <source>
        <tissue evidence="1">Leaf</tissue>
    </source>
</reference>
<sequence length="65" mass="7240">MYKTYNSQCEAKKLVISVEKETVPEDGLEVQVQESDQIMSEAEIPYTIAVGNEIPVPVPARISED</sequence>
<dbReference type="AlphaFoldDB" id="A0A834TLR1"/>
<protein>
    <submittedName>
        <fullName evidence="1">Uncharacterized protein</fullName>
    </submittedName>
</protein>
<keyword evidence="2" id="KW-1185">Reference proteome</keyword>